<gene>
    <name evidence="2" type="ORF">QSV35_03600</name>
</gene>
<dbReference type="Proteomes" id="UP001235064">
    <property type="component" value="Unassembled WGS sequence"/>
</dbReference>
<sequence>MPDVPRRSATTLVLAVLALVVVPLVPGALSSGSLTGFVRIPVESLLVLLVLALLPWRPARIAVASIFGAAVVAAILLAAIDRGYESALSIRFDPADGQQLISAFGLVSDALGAPTAIAVVVLVAALAAGTAALLAWSALRVDAGIRRHVRAGTAALTGVATVWIVSALVGTTTTATPVAAAASADAIGSAVSLASAGATAQARLVAQAADDPYARAPASDLLTALRGKDVVFVFIESYGRSAVEGSSFAPGVDAVLRQGTADLAAQGYASESAWMTSPTFGGISWLAHSTLQTGLWIDTQSSYDTIVGTQRFTLSDAFRTAGWRTVSDVPRDTGPWADGVSFYHYGSFLDARNSGYRGPSFGYARIPDQYTLKAFADRELASGHTPVMAEIDLLSSHTPFAPLPQLEPWDAIGDGSVYAGQPAQGDQPAAVWEHTESIRTAYGQAIQYSVGSLLSFLQNVDDPNLVVVALGDHQPSTIVSGSAANHDVPVSIIARDPAVLKPISGWHWQAGLEPGAAAPTWRMDVFRDRFLAAFGPQ</sequence>
<dbReference type="SUPFAM" id="SSF53649">
    <property type="entry name" value="Alkaline phosphatase-like"/>
    <property type="match status" value="1"/>
</dbReference>
<accession>A0ABT7MVD3</accession>
<keyword evidence="3" id="KW-1185">Reference proteome</keyword>
<dbReference type="EMBL" id="JASXSZ010000001">
    <property type="protein sequence ID" value="MDL9978406.1"/>
    <property type="molecule type" value="Genomic_DNA"/>
</dbReference>
<comment type="caution">
    <text evidence="2">The sequence shown here is derived from an EMBL/GenBank/DDBJ whole genome shotgun (WGS) entry which is preliminary data.</text>
</comment>
<dbReference type="Gene3D" id="3.40.720.10">
    <property type="entry name" value="Alkaline Phosphatase, subunit A"/>
    <property type="match status" value="1"/>
</dbReference>
<dbReference type="InterPro" id="IPR017850">
    <property type="entry name" value="Alkaline_phosphatase_core_sf"/>
</dbReference>
<feature type="transmembrane region" description="Helical" evidence="1">
    <location>
        <begin position="151"/>
        <end position="169"/>
    </location>
</feature>
<protein>
    <submittedName>
        <fullName evidence="2">CDP-alcohol phosphatidyltransferase</fullName>
    </submittedName>
</protein>
<evidence type="ECO:0000256" key="1">
    <source>
        <dbReference type="SAM" id="Phobius"/>
    </source>
</evidence>
<organism evidence="2 3">
    <name type="scientific">Microbacterium candidum</name>
    <dbReference type="NCBI Taxonomy" id="3041922"/>
    <lineage>
        <taxon>Bacteria</taxon>
        <taxon>Bacillati</taxon>
        <taxon>Actinomycetota</taxon>
        <taxon>Actinomycetes</taxon>
        <taxon>Micrococcales</taxon>
        <taxon>Microbacteriaceae</taxon>
        <taxon>Microbacterium</taxon>
    </lineage>
</organism>
<dbReference type="RefSeq" id="WP_286286783.1">
    <property type="nucleotide sequence ID" value="NZ_JASXSZ010000001.1"/>
</dbReference>
<proteinExistence type="predicted"/>
<evidence type="ECO:0000313" key="2">
    <source>
        <dbReference type="EMBL" id="MDL9978406.1"/>
    </source>
</evidence>
<feature type="transmembrane region" description="Helical" evidence="1">
    <location>
        <begin position="116"/>
        <end position="139"/>
    </location>
</feature>
<feature type="transmembrane region" description="Helical" evidence="1">
    <location>
        <begin position="37"/>
        <end position="54"/>
    </location>
</feature>
<keyword evidence="1" id="KW-0472">Membrane</keyword>
<name>A0ABT7MVD3_9MICO</name>
<keyword evidence="1" id="KW-1133">Transmembrane helix</keyword>
<reference evidence="2 3" key="1">
    <citation type="submission" date="2023-06" db="EMBL/GenBank/DDBJ databases">
        <title>Microbacterium sp. nov., isolated from a waste landfill.</title>
        <authorList>
            <person name="Wen W."/>
        </authorList>
    </citation>
    <scope>NUCLEOTIDE SEQUENCE [LARGE SCALE GENOMIC DNA]</scope>
    <source>
        <strain evidence="2 3">ASV49</strain>
    </source>
</reference>
<feature type="transmembrane region" description="Helical" evidence="1">
    <location>
        <begin position="61"/>
        <end position="80"/>
    </location>
</feature>
<evidence type="ECO:0000313" key="3">
    <source>
        <dbReference type="Proteomes" id="UP001235064"/>
    </source>
</evidence>
<keyword evidence="1" id="KW-0812">Transmembrane</keyword>